<evidence type="ECO:0000313" key="1">
    <source>
        <dbReference type="EMBL" id="PIQ71825.1"/>
    </source>
</evidence>
<dbReference type="EMBL" id="PCVK01000034">
    <property type="protein sequence ID" value="PIQ71825.1"/>
    <property type="molecule type" value="Genomic_DNA"/>
</dbReference>
<organism evidence="1 2">
    <name type="scientific">Candidatus Roizmanbacteria bacterium CG11_big_fil_rev_8_21_14_0_20_37_16</name>
    <dbReference type="NCBI Taxonomy" id="1974857"/>
    <lineage>
        <taxon>Bacteria</taxon>
        <taxon>Candidatus Roizmaniibacteriota</taxon>
    </lineage>
</organism>
<sequence>MSVVENYSNVFLSFYRGMMSNYSLVCPLVENRIPKGDALSYNPEFENTLDELEGVLSKRNCSVTPIKGNLMLPRSVLLAYYMCFADENYLSYVEQLKPFSEGALNTLESIEEVSELSGRPAGIAQQLELALDQSGNDISLAVIYLTLGTRAIARGLDSRILGQEISMERLLSWKTKVRPFGYNLTSEDPPGDTYHFWNNVLAGLSRDEKVDYVITRNLKRAICDFIYINAAYAVGLLRNSVVLNQVLDTHASIDSLGYSVGRALFDHYNGEKNPNLNIANQYRQETESYQ</sequence>
<gene>
    <name evidence="1" type="ORF">COV87_01235</name>
</gene>
<name>A0A2H0KKR0_9BACT</name>
<dbReference type="Proteomes" id="UP000229497">
    <property type="component" value="Unassembled WGS sequence"/>
</dbReference>
<accession>A0A2H0KKR0</accession>
<reference evidence="1 2" key="1">
    <citation type="submission" date="2017-09" db="EMBL/GenBank/DDBJ databases">
        <title>Depth-based differentiation of microbial function through sediment-hosted aquifers and enrichment of novel symbionts in the deep terrestrial subsurface.</title>
        <authorList>
            <person name="Probst A.J."/>
            <person name="Ladd B."/>
            <person name="Jarett J.K."/>
            <person name="Geller-Mcgrath D.E."/>
            <person name="Sieber C.M."/>
            <person name="Emerson J.B."/>
            <person name="Anantharaman K."/>
            <person name="Thomas B.C."/>
            <person name="Malmstrom R."/>
            <person name="Stieglmeier M."/>
            <person name="Klingl A."/>
            <person name="Woyke T."/>
            <person name="Ryan C.M."/>
            <person name="Banfield J.F."/>
        </authorList>
    </citation>
    <scope>NUCLEOTIDE SEQUENCE [LARGE SCALE GENOMIC DNA]</scope>
    <source>
        <strain evidence="1">CG11_big_fil_rev_8_21_14_0_20_37_16</strain>
    </source>
</reference>
<evidence type="ECO:0000313" key="2">
    <source>
        <dbReference type="Proteomes" id="UP000229497"/>
    </source>
</evidence>
<proteinExistence type="predicted"/>
<protein>
    <submittedName>
        <fullName evidence="1">Uncharacterized protein</fullName>
    </submittedName>
</protein>
<dbReference type="AlphaFoldDB" id="A0A2H0KKR0"/>
<comment type="caution">
    <text evidence="1">The sequence shown here is derived from an EMBL/GenBank/DDBJ whole genome shotgun (WGS) entry which is preliminary data.</text>
</comment>